<evidence type="ECO:0000256" key="7">
    <source>
        <dbReference type="ARBA" id="ARBA00023136"/>
    </source>
</evidence>
<feature type="transmembrane region" description="Helical" evidence="8">
    <location>
        <begin position="107"/>
        <end position="131"/>
    </location>
</feature>
<dbReference type="InterPro" id="IPR009003">
    <property type="entry name" value="Peptidase_S1_PA"/>
</dbReference>
<dbReference type="GO" id="GO:0006508">
    <property type="term" value="P:proteolysis"/>
    <property type="evidence" value="ECO:0007669"/>
    <property type="project" value="UniProtKB-KW"/>
</dbReference>
<dbReference type="OrthoDB" id="9766361at2"/>
<dbReference type="PANTHER" id="PTHR43343">
    <property type="entry name" value="PEPTIDASE S12"/>
    <property type="match status" value="1"/>
</dbReference>
<proteinExistence type="inferred from homology"/>
<dbReference type="GO" id="GO:0009403">
    <property type="term" value="P:toxin biosynthetic process"/>
    <property type="evidence" value="ECO:0007669"/>
    <property type="project" value="InterPro"/>
</dbReference>
<dbReference type="Gene3D" id="2.40.10.10">
    <property type="entry name" value="Trypsin-like serine proteases"/>
    <property type="match status" value="2"/>
</dbReference>
<evidence type="ECO:0000256" key="4">
    <source>
        <dbReference type="ARBA" id="ARBA00022692"/>
    </source>
</evidence>
<evidence type="ECO:0000313" key="10">
    <source>
        <dbReference type="Proteomes" id="UP000464507"/>
    </source>
</evidence>
<dbReference type="InterPro" id="IPR001940">
    <property type="entry name" value="Peptidase_S1C"/>
</dbReference>
<keyword evidence="3" id="KW-0645">Protease</keyword>
<dbReference type="PRINTS" id="PR00834">
    <property type="entry name" value="PROTEASES2C"/>
</dbReference>
<evidence type="ECO:0000256" key="1">
    <source>
        <dbReference type="ARBA" id="ARBA00004141"/>
    </source>
</evidence>
<comment type="subcellular location">
    <subcellularLocation>
        <location evidence="1">Membrane</location>
        <topology evidence="1">Multi-pass membrane protein</topology>
    </subcellularLocation>
</comment>
<accession>A0A7L5AJJ0</accession>
<dbReference type="PANTHER" id="PTHR43343:SF3">
    <property type="entry name" value="PROTEASE DO-LIKE 8, CHLOROPLASTIC"/>
    <property type="match status" value="1"/>
</dbReference>
<evidence type="ECO:0000256" key="3">
    <source>
        <dbReference type="ARBA" id="ARBA00022670"/>
    </source>
</evidence>
<feature type="transmembrane region" description="Helical" evidence="8">
    <location>
        <begin position="35"/>
        <end position="54"/>
    </location>
</feature>
<evidence type="ECO:0000313" key="9">
    <source>
        <dbReference type="EMBL" id="QHO70507.1"/>
    </source>
</evidence>
<dbReference type="InterPro" id="IPR043504">
    <property type="entry name" value="Peptidase_S1_PA_chymotrypsin"/>
</dbReference>
<evidence type="ECO:0000256" key="8">
    <source>
        <dbReference type="SAM" id="Phobius"/>
    </source>
</evidence>
<dbReference type="RefSeq" id="WP_161886892.1">
    <property type="nucleotide sequence ID" value="NZ_CP017146.1"/>
</dbReference>
<dbReference type="InterPro" id="IPR003825">
    <property type="entry name" value="Colicin-V_CvpA"/>
</dbReference>
<comment type="similarity">
    <text evidence="2">Belongs to the peptidase S1C family.</text>
</comment>
<sequence length="393" mass="39788">MPVPALLDVLLVLLLLVFLVYGYRSGLVRSLSGIVGMVAGGIAAFFVVPLLGAWVPSPEWRTPATLAAAIVLVLAGLSLGASVGYALRRQVDRIKLRVVDRALGAALTTVAAALIASMLAFTIGALGVPMLTTAIASSTVIRTIDALTPTQVRGFLAEVRSIAVDEGIPSIVEAFQGPTPEIPNVTTDSPELTEAARSVVRITGNAYSCGQNQSGSGFVVAPGRVVTNAHVVAGVTVPVVEAPGLGALPGRVVYFDPIDDLAVIAVDALTAAPLERGPNLGVGTAAVSSGHPFGGPFDSDAAEVISVGPLNVADIYGNNPTSRQVYTLASDVQVGESGGPLLSESGVLAGVIFAKSATTDKVGYALAMDEVEPVAVLAPSLESAVSSGACTTS</sequence>
<dbReference type="Pfam" id="PF02674">
    <property type="entry name" value="Colicin_V"/>
    <property type="match status" value="1"/>
</dbReference>
<keyword evidence="5" id="KW-0378">Hydrolase</keyword>
<keyword evidence="6 8" id="KW-1133">Transmembrane helix</keyword>
<evidence type="ECO:0000256" key="6">
    <source>
        <dbReference type="ARBA" id="ARBA00022989"/>
    </source>
</evidence>
<name>A0A7L5AJJ0_9MICO</name>
<evidence type="ECO:0000256" key="5">
    <source>
        <dbReference type="ARBA" id="ARBA00022801"/>
    </source>
</evidence>
<dbReference type="SUPFAM" id="SSF50494">
    <property type="entry name" value="Trypsin-like serine proteases"/>
    <property type="match status" value="1"/>
</dbReference>
<dbReference type="NCBIfam" id="NF033740">
    <property type="entry name" value="MarP_fam_protase"/>
    <property type="match status" value="1"/>
</dbReference>
<dbReference type="Pfam" id="PF13365">
    <property type="entry name" value="Trypsin_2"/>
    <property type="match status" value="1"/>
</dbReference>
<dbReference type="InterPro" id="IPR047680">
    <property type="entry name" value="MarP-like"/>
</dbReference>
<dbReference type="KEGG" id="mant:BHD05_13470"/>
<protein>
    <submittedName>
        <fullName evidence="9">Colicin V production protein</fullName>
    </submittedName>
</protein>
<gene>
    <name evidence="9" type="ORF">BHD05_13470</name>
</gene>
<feature type="transmembrane region" description="Helical" evidence="8">
    <location>
        <begin position="6"/>
        <end position="23"/>
    </location>
</feature>
<dbReference type="InterPro" id="IPR051201">
    <property type="entry name" value="Chloro_Bact_Ser_Proteases"/>
</dbReference>
<dbReference type="EMBL" id="CP017146">
    <property type="protein sequence ID" value="QHO70507.1"/>
    <property type="molecule type" value="Genomic_DNA"/>
</dbReference>
<organism evidence="9 10">
    <name type="scientific">Marisediminicola antarctica</name>
    <dbReference type="NCBI Taxonomy" id="674079"/>
    <lineage>
        <taxon>Bacteria</taxon>
        <taxon>Bacillati</taxon>
        <taxon>Actinomycetota</taxon>
        <taxon>Actinomycetes</taxon>
        <taxon>Micrococcales</taxon>
        <taxon>Microbacteriaceae</taxon>
        <taxon>Marisediminicola</taxon>
    </lineage>
</organism>
<dbReference type="AlphaFoldDB" id="A0A7L5AJJ0"/>
<keyword evidence="7 8" id="KW-0472">Membrane</keyword>
<dbReference type="GO" id="GO:0004252">
    <property type="term" value="F:serine-type endopeptidase activity"/>
    <property type="evidence" value="ECO:0007669"/>
    <property type="project" value="InterPro"/>
</dbReference>
<keyword evidence="4 8" id="KW-0812">Transmembrane</keyword>
<dbReference type="GO" id="GO:0016020">
    <property type="term" value="C:membrane"/>
    <property type="evidence" value="ECO:0007669"/>
    <property type="project" value="UniProtKB-SubCell"/>
</dbReference>
<evidence type="ECO:0000256" key="2">
    <source>
        <dbReference type="ARBA" id="ARBA00010541"/>
    </source>
</evidence>
<reference evidence="9 10" key="1">
    <citation type="submission" date="2016-09" db="EMBL/GenBank/DDBJ databases">
        <title>Complete genome sequence of microbes from the polar regions.</title>
        <authorList>
            <person name="Liao L."/>
            <person name="Chen B."/>
        </authorList>
    </citation>
    <scope>NUCLEOTIDE SEQUENCE [LARGE SCALE GENOMIC DNA]</scope>
    <source>
        <strain evidence="9 10">ZS314</strain>
    </source>
</reference>
<dbReference type="Proteomes" id="UP000464507">
    <property type="component" value="Chromosome"/>
</dbReference>
<keyword evidence="10" id="KW-1185">Reference proteome</keyword>
<feature type="transmembrane region" description="Helical" evidence="8">
    <location>
        <begin position="66"/>
        <end position="87"/>
    </location>
</feature>